<feature type="domain" description="MaoC-like" evidence="2">
    <location>
        <begin position="207"/>
        <end position="308"/>
    </location>
</feature>
<feature type="domain" description="Peroxisomal multifunctional enzyme type 2-like N-terminal" evidence="3">
    <location>
        <begin position="87"/>
        <end position="185"/>
    </location>
</feature>
<sequence>MDVAASSGVIDIVSLRNRKHGTYTHKYTPRDAMLYALGLGCSTTCPGDMQFIYEGAGRSTASGPPESSGQSQQEGTAGPGPGSVAGAFAVLPTYAIVAAHPALSLVPLESYLPGGLDRAGALHGEQYLELLAPLPPGGGQLVSRPQLVDMQAKGKGLVVLLRTVTTDAVSGRDVAVNEFTTFILGKGDVRTPWPPAPRLPAAMAPNEPPPGAPPHAVEQLATSHDQAALYRLSGDYNPLHIDPQVSARVGFPQPILHGLCSLGISVRLVLRRFGGDDPARLKSVKVRFAKPVLPGETLRVEMWLERQSAAASSAGGSNGAQAAAAVTKVVFRTWAVERKALAITNAAVELHPPLVAAAAAAAGAAAAAARL</sequence>
<dbReference type="PANTHER" id="PTHR13078">
    <property type="entry name" value="PEROXISOMAL MULTIFUNCTIONAL ENZYME TYPE 2-RELATED"/>
    <property type="match status" value="1"/>
</dbReference>
<dbReference type="GO" id="GO:0006635">
    <property type="term" value="P:fatty acid beta-oxidation"/>
    <property type="evidence" value="ECO:0007669"/>
    <property type="project" value="TreeGrafter"/>
</dbReference>
<name>A0A835T319_9CHLO</name>
<dbReference type="InterPro" id="IPR029069">
    <property type="entry name" value="HotDog_dom_sf"/>
</dbReference>
<evidence type="ECO:0000256" key="1">
    <source>
        <dbReference type="SAM" id="MobiDB-lite"/>
    </source>
</evidence>
<keyword evidence="5" id="KW-1185">Reference proteome</keyword>
<dbReference type="GO" id="GO:0005777">
    <property type="term" value="C:peroxisome"/>
    <property type="evidence" value="ECO:0007669"/>
    <property type="project" value="TreeGrafter"/>
</dbReference>
<protein>
    <recommendedName>
        <fullName evidence="6">MaoC-like domain-containing protein</fullName>
    </recommendedName>
</protein>
<dbReference type="AlphaFoldDB" id="A0A835T319"/>
<dbReference type="EMBL" id="JAEHOD010000050">
    <property type="protein sequence ID" value="KAG2436112.1"/>
    <property type="molecule type" value="Genomic_DNA"/>
</dbReference>
<evidence type="ECO:0008006" key="6">
    <source>
        <dbReference type="Google" id="ProtNLM"/>
    </source>
</evidence>
<accession>A0A835T319</accession>
<dbReference type="OrthoDB" id="60204at2759"/>
<evidence type="ECO:0000313" key="5">
    <source>
        <dbReference type="Proteomes" id="UP000613740"/>
    </source>
</evidence>
<dbReference type="InterPro" id="IPR054357">
    <property type="entry name" value="MFE-2_N"/>
</dbReference>
<dbReference type="Gene3D" id="3.10.129.10">
    <property type="entry name" value="Hotdog Thioesterase"/>
    <property type="match status" value="1"/>
</dbReference>
<dbReference type="InterPro" id="IPR002539">
    <property type="entry name" value="MaoC-like_dom"/>
</dbReference>
<reference evidence="4" key="1">
    <citation type="journal article" date="2020" name="bioRxiv">
        <title>Comparative genomics of Chlamydomonas.</title>
        <authorList>
            <person name="Craig R.J."/>
            <person name="Hasan A.R."/>
            <person name="Ness R.W."/>
            <person name="Keightley P.D."/>
        </authorList>
    </citation>
    <scope>NUCLEOTIDE SEQUENCE</scope>
    <source>
        <strain evidence="4">CCAP 11/173</strain>
    </source>
</reference>
<evidence type="ECO:0000313" key="4">
    <source>
        <dbReference type="EMBL" id="KAG2436112.1"/>
    </source>
</evidence>
<dbReference type="GO" id="GO:0004300">
    <property type="term" value="F:enoyl-CoA hydratase activity"/>
    <property type="evidence" value="ECO:0007669"/>
    <property type="project" value="TreeGrafter"/>
</dbReference>
<dbReference type="Proteomes" id="UP000613740">
    <property type="component" value="Unassembled WGS sequence"/>
</dbReference>
<feature type="region of interest" description="Disordered" evidence="1">
    <location>
        <begin position="56"/>
        <end position="81"/>
    </location>
</feature>
<organism evidence="4 5">
    <name type="scientific">Chlamydomonas schloesseri</name>
    <dbReference type="NCBI Taxonomy" id="2026947"/>
    <lineage>
        <taxon>Eukaryota</taxon>
        <taxon>Viridiplantae</taxon>
        <taxon>Chlorophyta</taxon>
        <taxon>core chlorophytes</taxon>
        <taxon>Chlorophyceae</taxon>
        <taxon>CS clade</taxon>
        <taxon>Chlamydomonadales</taxon>
        <taxon>Chlamydomonadaceae</taxon>
        <taxon>Chlamydomonas</taxon>
    </lineage>
</organism>
<proteinExistence type="predicted"/>
<dbReference type="SUPFAM" id="SSF54637">
    <property type="entry name" value="Thioesterase/thiol ester dehydrase-isomerase"/>
    <property type="match status" value="2"/>
</dbReference>
<comment type="caution">
    <text evidence="4">The sequence shown here is derived from an EMBL/GenBank/DDBJ whole genome shotgun (WGS) entry which is preliminary data.</text>
</comment>
<gene>
    <name evidence="4" type="ORF">HYH02_011622</name>
</gene>
<feature type="compositionally biased region" description="Low complexity" evidence="1">
    <location>
        <begin position="62"/>
        <end position="75"/>
    </location>
</feature>
<dbReference type="Pfam" id="PF01575">
    <property type="entry name" value="MaoC_dehydratas"/>
    <property type="match status" value="1"/>
</dbReference>
<dbReference type="GO" id="GO:0003857">
    <property type="term" value="F:(3S)-3-hydroxyacyl-CoA dehydrogenase (NAD+) activity"/>
    <property type="evidence" value="ECO:0007669"/>
    <property type="project" value="TreeGrafter"/>
</dbReference>
<dbReference type="Pfam" id="PF22622">
    <property type="entry name" value="MFE-2_hydrat-2_N"/>
    <property type="match status" value="1"/>
</dbReference>
<evidence type="ECO:0000259" key="2">
    <source>
        <dbReference type="Pfam" id="PF01575"/>
    </source>
</evidence>
<dbReference type="PANTHER" id="PTHR13078:SF56">
    <property type="entry name" value="PEROXISOMAL MULTIFUNCTIONAL ENZYME TYPE 2"/>
    <property type="match status" value="1"/>
</dbReference>
<evidence type="ECO:0000259" key="3">
    <source>
        <dbReference type="Pfam" id="PF22622"/>
    </source>
</evidence>
<dbReference type="CDD" id="cd03448">
    <property type="entry name" value="HDE_HSD"/>
    <property type="match status" value="1"/>
</dbReference>
<dbReference type="GO" id="GO:0044594">
    <property type="term" value="F:17-beta-hydroxysteroid dehydrogenase (NAD+) activity"/>
    <property type="evidence" value="ECO:0007669"/>
    <property type="project" value="TreeGrafter"/>
</dbReference>